<dbReference type="InterPro" id="IPR038726">
    <property type="entry name" value="PDDEXK_AddAB-type"/>
</dbReference>
<dbReference type="RefSeq" id="WP_188504524.1">
    <property type="nucleotide sequence ID" value="NZ_BMER01000001.1"/>
</dbReference>
<proteinExistence type="predicted"/>
<dbReference type="EMBL" id="BMER01000001">
    <property type="protein sequence ID" value="GGG77568.1"/>
    <property type="molecule type" value="Genomic_DNA"/>
</dbReference>
<reference evidence="2" key="1">
    <citation type="journal article" date="2014" name="Int. J. Syst. Evol. Microbiol.">
        <title>Complete genome sequence of Corynebacterium casei LMG S-19264T (=DSM 44701T), isolated from a smear-ripened cheese.</title>
        <authorList>
            <consortium name="US DOE Joint Genome Institute (JGI-PGF)"/>
            <person name="Walter F."/>
            <person name="Albersmeier A."/>
            <person name="Kalinowski J."/>
            <person name="Ruckert C."/>
        </authorList>
    </citation>
    <scope>NUCLEOTIDE SEQUENCE</scope>
    <source>
        <strain evidence="2">CGMCC 1.12195</strain>
    </source>
</reference>
<sequence length="969" mass="109889">MRTDPFLRQVAADLLSRFGDDLKDVGVVLTNKRPIVFLRKHLAELVGKPLWSPSFFTVQEFLRQSATVPEASPLAQFFILHRLHNTLLREEGRPEEIPDEFYPLAEIILSDFAQLDYDLVAPEEVYAELRDIALLQQRFPHLSVDQQRFMRQFWESFSVGKQTAIQQKFLQLWGRLPTLYQRFKAELALQKLTTTAGIYRTLAEGRADNPGFIDAYKQVAFVGFNALNQCEVKLFTQWQEAQRTRFYFDADSYYLDDDLQEAGLFLRKNILQYGLKNTLGEFPVTLASKTNRIELISTSGKVAQAKLLSKLLADRPAERGTPTNTAIILADESLLVPVLQSLPDGFDFNVTMGYPLTQSTLFGFIDGWLSVQQQLAANQGRYVHHLDVEAILSHPLSGILPEERDVLQQTINANEWLEVPVAELLLKSGSYPHFFVPRSGGEGLLQALHVLLDGVLDYRQNSHSLRHIEAVLILAVKKALNLLQDGLMHYPELSMPFLCALIRKALKGISAPIEGEPLKGVQIMGLLESRCLDFEEVYIIGANEGKLPNITAAPTFIPDSIRRVHGLPVLENQDALSAYLFYRLLQHPQHISVVYNTVVDDSNNGEVSRFVRQLAFESRFTFQYRSQQQPIKTIPASPSLTLSKTGAVWHKLSRYLDDTNPDRPKLSASALTTYLQSPLLFFLKYIAGIKEPPKLTEEFEMNRLGSVVHQVMQDVYEQLKMNDDMITAQRIRQKISLLPHICLQALSKELHGEANRIRMPNSMQRILLKVAEEYAAVFLHYDAAQIAPLRIVELENERDYSVAFPIAVQGEPQTVKLYGIIDRVDEVNGKMRIVDYKTGRDEVKFNGLDTLFAPASAKSNKAMIQTLFYTYVYEQVTGSRGVEPNLYIARKLRAEGTLFYTSGRGGKLVAEGAALEDIKSQFVTFLRQTLEELFNPDVPFRHNPDAVLYPNDPYSEFLNQLQPLSDDET</sequence>
<dbReference type="SUPFAM" id="SSF52540">
    <property type="entry name" value="P-loop containing nucleoside triphosphate hydrolases"/>
    <property type="match status" value="1"/>
</dbReference>
<protein>
    <recommendedName>
        <fullName evidence="1">PD-(D/E)XK endonuclease-like domain-containing protein</fullName>
    </recommendedName>
</protein>
<dbReference type="Pfam" id="PF12705">
    <property type="entry name" value="PDDEXK_1"/>
    <property type="match status" value="1"/>
</dbReference>
<feature type="domain" description="PD-(D/E)XK endonuclease-like" evidence="1">
    <location>
        <begin position="666"/>
        <end position="944"/>
    </location>
</feature>
<gene>
    <name evidence="2" type="ORF">GCM10007415_06900</name>
</gene>
<evidence type="ECO:0000259" key="1">
    <source>
        <dbReference type="Pfam" id="PF12705"/>
    </source>
</evidence>
<dbReference type="SUPFAM" id="SSF52980">
    <property type="entry name" value="Restriction endonuclease-like"/>
    <property type="match status" value="1"/>
</dbReference>
<dbReference type="InterPro" id="IPR011604">
    <property type="entry name" value="PDDEXK-like_dom_sf"/>
</dbReference>
<dbReference type="AlphaFoldDB" id="A0A917HGR4"/>
<organism evidence="2 3">
    <name type="scientific">Parapedobacter pyrenivorans</name>
    <dbReference type="NCBI Taxonomy" id="1305674"/>
    <lineage>
        <taxon>Bacteria</taxon>
        <taxon>Pseudomonadati</taxon>
        <taxon>Bacteroidota</taxon>
        <taxon>Sphingobacteriia</taxon>
        <taxon>Sphingobacteriales</taxon>
        <taxon>Sphingobacteriaceae</taxon>
        <taxon>Parapedobacter</taxon>
    </lineage>
</organism>
<comment type="caution">
    <text evidence="2">The sequence shown here is derived from an EMBL/GenBank/DDBJ whole genome shotgun (WGS) entry which is preliminary data.</text>
</comment>
<dbReference type="InterPro" id="IPR011335">
    <property type="entry name" value="Restrct_endonuc-II-like"/>
</dbReference>
<dbReference type="InterPro" id="IPR027417">
    <property type="entry name" value="P-loop_NTPase"/>
</dbReference>
<dbReference type="Gene3D" id="3.90.320.10">
    <property type="match status" value="1"/>
</dbReference>
<accession>A0A917HGR4</accession>
<keyword evidence="3" id="KW-1185">Reference proteome</keyword>
<dbReference type="Proteomes" id="UP000660862">
    <property type="component" value="Unassembled WGS sequence"/>
</dbReference>
<evidence type="ECO:0000313" key="2">
    <source>
        <dbReference type="EMBL" id="GGG77568.1"/>
    </source>
</evidence>
<name>A0A917HGR4_9SPHI</name>
<evidence type="ECO:0000313" key="3">
    <source>
        <dbReference type="Proteomes" id="UP000660862"/>
    </source>
</evidence>
<reference evidence="2" key="2">
    <citation type="submission" date="2020-09" db="EMBL/GenBank/DDBJ databases">
        <authorList>
            <person name="Sun Q."/>
            <person name="Zhou Y."/>
        </authorList>
    </citation>
    <scope>NUCLEOTIDE SEQUENCE</scope>
    <source>
        <strain evidence="2">CGMCC 1.12195</strain>
    </source>
</reference>